<proteinExistence type="predicted"/>
<evidence type="ECO:0000313" key="2">
    <source>
        <dbReference type="Proteomes" id="UP001160301"/>
    </source>
</evidence>
<name>A0ABT6NKF6_9BACT</name>
<dbReference type="RefSeq" id="WP_136967291.1">
    <property type="nucleotide sequence ID" value="NZ_JARZHI010000003.1"/>
</dbReference>
<organism evidence="1 2">
    <name type="scientific">Polyangium sorediatum</name>
    <dbReference type="NCBI Taxonomy" id="889274"/>
    <lineage>
        <taxon>Bacteria</taxon>
        <taxon>Pseudomonadati</taxon>
        <taxon>Myxococcota</taxon>
        <taxon>Polyangia</taxon>
        <taxon>Polyangiales</taxon>
        <taxon>Polyangiaceae</taxon>
        <taxon>Polyangium</taxon>
    </lineage>
</organism>
<gene>
    <name evidence="1" type="ORF">QHF89_04800</name>
</gene>
<dbReference type="EMBL" id="JARZHI010000003">
    <property type="protein sequence ID" value="MDI1428796.1"/>
    <property type="molecule type" value="Genomic_DNA"/>
</dbReference>
<accession>A0ABT6NKF6</accession>
<sequence length="357" mass="36937">MYTPCPDNYLCLEDGSCVPPDWDAGPDANDASTSSAIGCAGPCIPPPPDDWDLRALWHGPSTEAPTRCPALGADGEEAFPVFLGRADVSAPPANCDPCKCTEPTGACTTLPETIEIRAAICDAAGTSLPFDGPEGWDGSCTNAHALAAGAMCGSVLCAQSIVVSPLGPPVGEACEPFAEPLPVAHYGLPEPTWKTSAIGCLIPTCNATSLSCLPSIRPMPDAFHTCVKRTGEHTCPTGWDKGKRFVVYEVTNERQGWIEGRACTACACGAAVGGGCLARVRTFEDGACSKLLSDDPIASFGEQCTNVFPTGLPIGSKEITPPAYLPGACEPSGGEPSGDVQEDPEQAVTFCCRPPDT</sequence>
<reference evidence="1 2" key="1">
    <citation type="submission" date="2023-04" db="EMBL/GenBank/DDBJ databases">
        <title>The genome sequence of Polyangium sorediatum DSM14670.</title>
        <authorList>
            <person name="Zhang X."/>
        </authorList>
    </citation>
    <scope>NUCLEOTIDE SEQUENCE [LARGE SCALE GENOMIC DNA]</scope>
    <source>
        <strain evidence="1 2">DSM 14670</strain>
    </source>
</reference>
<evidence type="ECO:0000313" key="1">
    <source>
        <dbReference type="EMBL" id="MDI1428796.1"/>
    </source>
</evidence>
<dbReference type="Proteomes" id="UP001160301">
    <property type="component" value="Unassembled WGS sequence"/>
</dbReference>
<comment type="caution">
    <text evidence="1">The sequence shown here is derived from an EMBL/GenBank/DDBJ whole genome shotgun (WGS) entry which is preliminary data.</text>
</comment>
<keyword evidence="2" id="KW-1185">Reference proteome</keyword>
<protein>
    <submittedName>
        <fullName evidence="1">Uncharacterized protein</fullName>
    </submittedName>
</protein>